<dbReference type="AlphaFoldDB" id="A0A5C6BCI1"/>
<dbReference type="EMBL" id="SJPU01000007">
    <property type="protein sequence ID" value="TWU09803.1"/>
    <property type="molecule type" value="Genomic_DNA"/>
</dbReference>
<evidence type="ECO:0000313" key="2">
    <source>
        <dbReference type="EMBL" id="TWU09803.1"/>
    </source>
</evidence>
<evidence type="ECO:0008006" key="4">
    <source>
        <dbReference type="Google" id="ProtNLM"/>
    </source>
</evidence>
<dbReference type="Pfam" id="PF11322">
    <property type="entry name" value="DUF3124"/>
    <property type="match status" value="1"/>
</dbReference>
<keyword evidence="1" id="KW-0812">Transmembrane</keyword>
<reference evidence="2 3" key="1">
    <citation type="journal article" date="2020" name="Antonie Van Leeuwenhoek">
        <title>Rhodopirellula heiligendammensis sp. nov., Rhodopirellula pilleata sp. nov., and Rhodopirellula solitaria sp. nov. isolated from natural or artificial marine surfaces in Northern Germany and California, USA, and emended description of the genus Rhodopirellula.</title>
        <authorList>
            <person name="Kallscheuer N."/>
            <person name="Wiegand S."/>
            <person name="Jogler M."/>
            <person name="Boedeker C."/>
            <person name="Peeters S.H."/>
            <person name="Rast P."/>
            <person name="Heuer A."/>
            <person name="Jetten M.S.M."/>
            <person name="Rohde M."/>
            <person name="Jogler C."/>
        </authorList>
    </citation>
    <scope>NUCLEOTIDE SEQUENCE [LARGE SCALE GENOMIC DNA]</scope>
    <source>
        <strain evidence="2 3">Poly21</strain>
    </source>
</reference>
<feature type="transmembrane region" description="Helical" evidence="1">
    <location>
        <begin position="20"/>
        <end position="38"/>
    </location>
</feature>
<gene>
    <name evidence="2" type="ORF">Poly21_54690</name>
</gene>
<evidence type="ECO:0000256" key="1">
    <source>
        <dbReference type="SAM" id="Phobius"/>
    </source>
</evidence>
<protein>
    <recommendedName>
        <fullName evidence="4">DUF3124 domain-containing protein</fullName>
    </recommendedName>
</protein>
<dbReference type="Proteomes" id="UP000319908">
    <property type="component" value="Unassembled WGS sequence"/>
</dbReference>
<proteinExistence type="predicted"/>
<organism evidence="2 3">
    <name type="scientific">Allorhodopirellula heiligendammensis</name>
    <dbReference type="NCBI Taxonomy" id="2714739"/>
    <lineage>
        <taxon>Bacteria</taxon>
        <taxon>Pseudomonadati</taxon>
        <taxon>Planctomycetota</taxon>
        <taxon>Planctomycetia</taxon>
        <taxon>Pirellulales</taxon>
        <taxon>Pirellulaceae</taxon>
        <taxon>Allorhodopirellula</taxon>
    </lineage>
</organism>
<name>A0A5C6BCI1_9BACT</name>
<dbReference type="OrthoDB" id="283474at2"/>
<keyword evidence="1" id="KW-0472">Membrane</keyword>
<evidence type="ECO:0000313" key="3">
    <source>
        <dbReference type="Proteomes" id="UP000319908"/>
    </source>
</evidence>
<dbReference type="InterPro" id="IPR021471">
    <property type="entry name" value="DUF3124"/>
</dbReference>
<comment type="caution">
    <text evidence="2">The sequence shown here is derived from an EMBL/GenBank/DDBJ whole genome shotgun (WGS) entry which is preliminary data.</text>
</comment>
<keyword evidence="1" id="KW-1133">Transmembrane helix</keyword>
<accession>A0A5C6BCI1</accession>
<sequence length="217" mass="24137">MPESLTHEQAESFMFRFKLIVGLVIGVPLIPMFIYAAYMDKRLDEFEATLHYQPPVESSEDTQFQFVDQVALSISQGQVVYVPAYSHIYHEDGKPHMLTITMSVRNTSDENAIVVRSIRYFDTEGQQVKSYLRKPVTLGPLGTTEILVERDDATGGSGANFLVDWVAATPVSEPIIEAVMIDTTGKQGISFARSGRVIREVDREPLATSGSPSTEME</sequence>
<keyword evidence="3" id="KW-1185">Reference proteome</keyword>